<keyword evidence="1" id="KW-0808">Transferase</keyword>
<proteinExistence type="predicted"/>
<dbReference type="InterPro" id="IPR029058">
    <property type="entry name" value="AB_hydrolase_fold"/>
</dbReference>
<reference evidence="1 2" key="1">
    <citation type="submission" date="2013-08" db="EMBL/GenBank/DDBJ databases">
        <title>An opportunistic ruminal bacterium that causes liver abscesses in cattle.</title>
        <authorList>
            <person name="Benahmed F.H."/>
            <person name="Rasmussen M."/>
            <person name="Harbottle H."/>
            <person name="Soppet D."/>
            <person name="Nagaraja T.G."/>
            <person name="Davidson M."/>
        </authorList>
    </citation>
    <scope>NUCLEOTIDE SEQUENCE [LARGE SCALE GENOMIC DNA]</scope>
    <source>
        <strain evidence="1 2">B35</strain>
    </source>
</reference>
<accession>A0A017H3Q1</accession>
<dbReference type="InterPro" id="IPR007428">
    <property type="entry name" value="MlaA"/>
</dbReference>
<dbReference type="Proteomes" id="UP000031184">
    <property type="component" value="Unassembled WGS sequence"/>
</dbReference>
<dbReference type="Gene3D" id="3.40.50.1820">
    <property type="entry name" value="alpha/beta hydrolase"/>
    <property type="match status" value="1"/>
</dbReference>
<dbReference type="PANTHER" id="PTHR30035:SF1">
    <property type="entry name" value="AB HYDROLASE-1 DOMAIN-CONTAINING PROTEIN"/>
    <property type="match status" value="1"/>
</dbReference>
<dbReference type="OrthoDB" id="7328659at2"/>
<keyword evidence="1" id="KW-0418">Kinase</keyword>
<gene>
    <name evidence="1" type="ORF">C095_07215</name>
</gene>
<dbReference type="PATRIC" id="fig|1226633.4.peg.1454"/>
<dbReference type="GO" id="GO:0016020">
    <property type="term" value="C:membrane"/>
    <property type="evidence" value="ECO:0007669"/>
    <property type="project" value="InterPro"/>
</dbReference>
<dbReference type="AlphaFoldDB" id="A0A017H3Q1"/>
<comment type="caution">
    <text evidence="1">The sequence shown here is derived from an EMBL/GenBank/DDBJ whole genome shotgun (WGS) entry which is preliminary data.</text>
</comment>
<evidence type="ECO:0000313" key="2">
    <source>
        <dbReference type="Proteomes" id="UP000031184"/>
    </source>
</evidence>
<evidence type="ECO:0000313" key="1">
    <source>
        <dbReference type="EMBL" id="KID48872.1"/>
    </source>
</evidence>
<name>A0A017H3Q1_9FUSO</name>
<dbReference type="PANTHER" id="PTHR30035">
    <property type="entry name" value="LIPOPROTEIN VACJ-RELATED"/>
    <property type="match status" value="1"/>
</dbReference>
<dbReference type="RefSeq" id="WP_039122062.1">
    <property type="nucleotide sequence ID" value="NZ_AOJP01000007.1"/>
</dbReference>
<dbReference type="EMBL" id="AUZI01000019">
    <property type="protein sequence ID" value="KID48872.1"/>
    <property type="molecule type" value="Genomic_DNA"/>
</dbReference>
<dbReference type="GO" id="GO:0016301">
    <property type="term" value="F:kinase activity"/>
    <property type="evidence" value="ECO:0007669"/>
    <property type="project" value="UniProtKB-KW"/>
</dbReference>
<protein>
    <submittedName>
        <fullName evidence="1">Serine protein kinase PrkA</fullName>
    </submittedName>
</protein>
<organism evidence="1 2">
    <name type="scientific">Fusobacterium necrophorum subsp. funduliforme B35</name>
    <dbReference type="NCBI Taxonomy" id="1226633"/>
    <lineage>
        <taxon>Bacteria</taxon>
        <taxon>Fusobacteriati</taxon>
        <taxon>Fusobacteriota</taxon>
        <taxon>Fusobacteriia</taxon>
        <taxon>Fusobacteriales</taxon>
        <taxon>Fusobacteriaceae</taxon>
        <taxon>Fusobacterium</taxon>
    </lineage>
</organism>
<dbReference type="SUPFAM" id="SSF53474">
    <property type="entry name" value="alpha/beta-Hydrolases"/>
    <property type="match status" value="1"/>
</dbReference>
<sequence>MKKILCSILFLLSLSLYGNEEIAKWYESYPFPNPYDATILGSSMIMTPGVSEKIPKKNYEIPTKEEGELPENLWNHHKFRFSLVKQKQKAPLIFLLAGTGSDYNSRRMELFQRILYDAGFHIISISSQMTVNFIASASRFHIPGLLEEDSRDMYAIMKKAYQLVEKEIEVSDFFLTGYSLGATNAAFLSKLDEEEQFFNFKRVFMVNPAVNLYSSAGQLDRYLNQVTGKDVRNLEKILEALLMKVKEEAKNEYVGLNSEGIYKYFQGNHFSEQEKAALVGLAFRINAIDLNYVSDLLAKTGVYTKVDEHIKKFSPMLSYFAKVKFADFGTYVDKIALPYYQKKLGKRYLKDKLIAESSLHGIEDYLKHSSKIVAVTNEDELILSKEDFSFLRNTMGDRVYVYSKGGHCGNMFYTPNVQVMLRFLKEGVFVNEK</sequence>